<evidence type="ECO:0000313" key="1">
    <source>
        <dbReference type="EMBL" id="OJF12172.1"/>
    </source>
</evidence>
<dbReference type="EMBL" id="MEIA01000234">
    <property type="protein sequence ID" value="OJF12172.1"/>
    <property type="molecule type" value="Genomic_DNA"/>
</dbReference>
<dbReference type="Pfam" id="PF07538">
    <property type="entry name" value="ChW"/>
    <property type="match status" value="3"/>
</dbReference>
<dbReference type="SMART" id="SM00728">
    <property type="entry name" value="ChW"/>
    <property type="match status" value="3"/>
</dbReference>
<organism evidence="1 2">
    <name type="scientific">Couchioplanes caeruleus subsp. caeruleus</name>
    <dbReference type="NCBI Taxonomy" id="56427"/>
    <lineage>
        <taxon>Bacteria</taxon>
        <taxon>Bacillati</taxon>
        <taxon>Actinomycetota</taxon>
        <taxon>Actinomycetes</taxon>
        <taxon>Micromonosporales</taxon>
        <taxon>Micromonosporaceae</taxon>
        <taxon>Couchioplanes</taxon>
    </lineage>
</organism>
<dbReference type="AlphaFoldDB" id="A0A1K0GM79"/>
<evidence type="ECO:0000313" key="2">
    <source>
        <dbReference type="Proteomes" id="UP000182486"/>
    </source>
</evidence>
<dbReference type="Proteomes" id="UP000182486">
    <property type="component" value="Unassembled WGS sequence"/>
</dbReference>
<dbReference type="InterPro" id="IPR006637">
    <property type="entry name" value="ChW"/>
</dbReference>
<gene>
    <name evidence="1" type="ORF">BG844_22055</name>
</gene>
<evidence type="ECO:0008006" key="3">
    <source>
        <dbReference type="Google" id="ProtNLM"/>
    </source>
</evidence>
<reference evidence="1 2" key="1">
    <citation type="submission" date="2016-09" db="EMBL/GenBank/DDBJ databases">
        <title>Couchioplanes caeruleus draft genome sequence.</title>
        <authorList>
            <person name="Sheehan J."/>
            <person name="Caffrey P."/>
        </authorList>
    </citation>
    <scope>NUCLEOTIDE SEQUENCE [LARGE SCALE GENOMIC DNA]</scope>
    <source>
        <strain evidence="1 2">DSM 43634</strain>
    </source>
</reference>
<dbReference type="RefSeq" id="WP_071807247.1">
    <property type="nucleotide sequence ID" value="NZ_MEIA01000234.1"/>
</dbReference>
<name>A0A1K0GM79_9ACTN</name>
<proteinExistence type="predicted"/>
<accession>A0A1K0GM79</accession>
<protein>
    <recommendedName>
        <fullName evidence="3">Hydrophobic W protein</fullName>
    </recommendedName>
</protein>
<sequence length="164" mass="17592">MRDSARTAAASIDEPSLTQARARVAAAANQRRAVSGAARSVCYQAHVQNIGWQSIKCDGQTAGTTGQSLRMEAIAIVVSLEVGWVCYRAHVQNIGWQGQQCDGQTAGTTGASLRMEAIQIKVQNGSVCYEAHVQNIGWQSRRCNWAVAGTTGQSLRMEAIKITV</sequence>
<keyword evidence="2" id="KW-1185">Reference proteome</keyword>
<comment type="caution">
    <text evidence="1">The sequence shown here is derived from an EMBL/GenBank/DDBJ whole genome shotgun (WGS) entry which is preliminary data.</text>
</comment>